<evidence type="ECO:0000256" key="1">
    <source>
        <dbReference type="ARBA" id="ARBA00023242"/>
    </source>
</evidence>
<dbReference type="Pfam" id="PF04082">
    <property type="entry name" value="Fungal_trans"/>
    <property type="match status" value="1"/>
</dbReference>
<dbReference type="PROSITE" id="PS00463">
    <property type="entry name" value="ZN2_CY6_FUNGAL_1"/>
    <property type="match status" value="1"/>
</dbReference>
<dbReference type="GO" id="GO:0003677">
    <property type="term" value="F:DNA binding"/>
    <property type="evidence" value="ECO:0007669"/>
    <property type="project" value="InterPro"/>
</dbReference>
<dbReference type="PANTHER" id="PTHR31668:SF29">
    <property type="entry name" value="ZN(2)-C6 FUNGAL-TYPE DOMAIN-CONTAINING PROTEIN"/>
    <property type="match status" value="1"/>
</dbReference>
<name>A0A8I3A0U5_VERLO</name>
<comment type="caution">
    <text evidence="4">The sequence shown here is derived from an EMBL/GenBank/DDBJ whole genome shotgun (WGS) entry which is preliminary data.</text>
</comment>
<feature type="region of interest" description="Disordered" evidence="2">
    <location>
        <begin position="1"/>
        <end position="56"/>
    </location>
</feature>
<sequence length="740" mass="79876">MDDAQDTPRNVATTTTTTTTSSDSADAAFSRANSVEPHDESSSPGKTRKTQQPKRTVCDHCRRRRIRCDGKYPCEQCLNAALTCKRDHVPKKRGPKRGHGRVINELRAKDTFPGQLSLEGGGGGGQGSQDNPTEYVRRRLSAACPPLSLDPSMSDSSANPSAAPSAANSPPQFWASLTSNPGHNVPEPRSAFSSDDYRPNSRSYLYMVPQCVELYYEHIYPIMPLLYMPAIRQTIARPMTPSEKNLIYALCALTSMHMSGKSIEAPGPPSWEVAGRFFLDECISVRQSYDFLEDLSLSAVISSFYLSTSFFEINQSRKSWHYLREALNNAQDLGLQNDSTYYGLSPEDTLCRQRVFWILFVTERSFAILRNKPITFKQTPSLPSTRHSYESPDIHAGFLQLVSSAATFVALQNLLALPPIFLRPRSPTSLFAGSTDPSTPEPTDIQKADLLVTQQWLRLIVWQSMCFSFPLSVHGMGIMEKIFEIGTWCVNVLGACESVGFAPGGMDLTAGDLGFFVRTLSASPNSRVQFAEKLLKAAGENPGCMRVALSPGVGGGLGEVPPNWRGEVLGEVVDEGVTLKEEEIMVAAGMGELDLASAVDVPSMELGIMPVDMAAAAAAAAAGGLRGDSVDLTSPLTMTTSHSYSDMASAMGMTGLSDWSEWSPGTGGGDEAAAFAAEDGTGLAHVVSRSSAGDGNENGPGLTFPTKPLELKSEDCAPKDADQQANSDRSSERTGYIKHA</sequence>
<feature type="compositionally biased region" description="Basic residues" evidence="2">
    <location>
        <begin position="88"/>
        <end position="100"/>
    </location>
</feature>
<dbReference type="Proteomes" id="UP000689129">
    <property type="component" value="Unassembled WGS sequence"/>
</dbReference>
<dbReference type="PANTHER" id="PTHR31668">
    <property type="entry name" value="GLUCOSE TRANSPORT TRANSCRIPTION REGULATOR RGT1-RELATED-RELATED"/>
    <property type="match status" value="1"/>
</dbReference>
<dbReference type="GO" id="GO:0000981">
    <property type="term" value="F:DNA-binding transcription factor activity, RNA polymerase II-specific"/>
    <property type="evidence" value="ECO:0007669"/>
    <property type="project" value="InterPro"/>
</dbReference>
<dbReference type="CDD" id="cd00067">
    <property type="entry name" value="GAL4"/>
    <property type="match status" value="1"/>
</dbReference>
<evidence type="ECO:0000313" key="5">
    <source>
        <dbReference type="Proteomes" id="UP000689129"/>
    </source>
</evidence>
<feature type="region of interest" description="Disordered" evidence="2">
    <location>
        <begin position="687"/>
        <end position="740"/>
    </location>
</feature>
<feature type="region of interest" description="Disordered" evidence="2">
    <location>
        <begin position="146"/>
        <end position="197"/>
    </location>
</feature>
<dbReference type="GO" id="GO:0006351">
    <property type="term" value="P:DNA-templated transcription"/>
    <property type="evidence" value="ECO:0007669"/>
    <property type="project" value="InterPro"/>
</dbReference>
<dbReference type="InterPro" id="IPR007219">
    <property type="entry name" value="XnlR_reg_dom"/>
</dbReference>
<feature type="compositionally biased region" description="Basic and acidic residues" evidence="2">
    <location>
        <begin position="709"/>
        <end position="722"/>
    </location>
</feature>
<evidence type="ECO:0000256" key="2">
    <source>
        <dbReference type="SAM" id="MobiDB-lite"/>
    </source>
</evidence>
<accession>A0A8I3A0U5</accession>
<feature type="domain" description="Zn(2)-C6 fungal-type" evidence="3">
    <location>
        <begin position="57"/>
        <end position="86"/>
    </location>
</feature>
<dbReference type="Pfam" id="PF00172">
    <property type="entry name" value="Zn_clus"/>
    <property type="match status" value="1"/>
</dbReference>
<organism evidence="4 5">
    <name type="scientific">Verticillium longisporum</name>
    <name type="common">Verticillium dahliae var. longisporum</name>
    <dbReference type="NCBI Taxonomy" id="100787"/>
    <lineage>
        <taxon>Eukaryota</taxon>
        <taxon>Fungi</taxon>
        <taxon>Dikarya</taxon>
        <taxon>Ascomycota</taxon>
        <taxon>Pezizomycotina</taxon>
        <taxon>Sordariomycetes</taxon>
        <taxon>Hypocreomycetidae</taxon>
        <taxon>Glomerellales</taxon>
        <taxon>Plectosphaerellaceae</taxon>
        <taxon>Verticillium</taxon>
    </lineage>
</organism>
<dbReference type="InterPro" id="IPR050797">
    <property type="entry name" value="Carb_Metab_Trans_Reg"/>
</dbReference>
<feature type="compositionally biased region" description="Low complexity" evidence="2">
    <location>
        <begin position="12"/>
        <end position="28"/>
    </location>
</feature>
<feature type="region of interest" description="Disordered" evidence="2">
    <location>
        <begin position="88"/>
        <end position="132"/>
    </location>
</feature>
<gene>
    <name evidence="4" type="ORF">HYQ45_002091</name>
</gene>
<feature type="compositionally biased region" description="Low complexity" evidence="2">
    <location>
        <begin position="146"/>
        <end position="171"/>
    </location>
</feature>
<dbReference type="EMBL" id="JAEMWZ010000034">
    <property type="protein sequence ID" value="KAG7141270.1"/>
    <property type="molecule type" value="Genomic_DNA"/>
</dbReference>
<evidence type="ECO:0000259" key="3">
    <source>
        <dbReference type="PROSITE" id="PS50048"/>
    </source>
</evidence>
<dbReference type="InterPro" id="IPR001138">
    <property type="entry name" value="Zn2Cys6_DnaBD"/>
</dbReference>
<keyword evidence="1" id="KW-0539">Nucleus</keyword>
<protein>
    <submittedName>
        <fullName evidence="4">Sucrose utilization protein SUC1 like</fullName>
    </submittedName>
</protein>
<dbReference type="SMART" id="SM00066">
    <property type="entry name" value="GAL4"/>
    <property type="match status" value="1"/>
</dbReference>
<dbReference type="PROSITE" id="PS50048">
    <property type="entry name" value="ZN2_CY6_FUNGAL_2"/>
    <property type="match status" value="1"/>
</dbReference>
<dbReference type="GO" id="GO:0008270">
    <property type="term" value="F:zinc ion binding"/>
    <property type="evidence" value="ECO:0007669"/>
    <property type="project" value="InterPro"/>
</dbReference>
<evidence type="ECO:0000313" key="4">
    <source>
        <dbReference type="EMBL" id="KAG7141270.1"/>
    </source>
</evidence>
<reference evidence="4" key="1">
    <citation type="journal article" date="2021" name="Mol. Plant Pathol.">
        <title>A 20-kb lineage-specific genomic region tames virulence in pathogenic amphidiploid Verticillium longisporum.</title>
        <authorList>
            <person name="Harting R."/>
            <person name="Starke J."/>
            <person name="Kusch H."/>
            <person name="Poggeler S."/>
            <person name="Maurus I."/>
            <person name="Schluter R."/>
            <person name="Landesfeind M."/>
            <person name="Bulla I."/>
            <person name="Nowrousian M."/>
            <person name="de Jonge R."/>
            <person name="Stahlhut G."/>
            <person name="Hoff K.J."/>
            <person name="Asshauer K.P."/>
            <person name="Thurmer A."/>
            <person name="Stanke M."/>
            <person name="Daniel R."/>
            <person name="Morgenstern B."/>
            <person name="Thomma B.P.H.J."/>
            <person name="Kronstad J.W."/>
            <person name="Braus-Stromeyer S.A."/>
            <person name="Braus G.H."/>
        </authorList>
    </citation>
    <scope>NUCLEOTIDE SEQUENCE</scope>
    <source>
        <strain evidence="4">Vl32</strain>
    </source>
</reference>
<dbReference type="OrthoDB" id="271595at2759"/>
<dbReference type="CDD" id="cd12148">
    <property type="entry name" value="fungal_TF_MHR"/>
    <property type="match status" value="1"/>
</dbReference>
<proteinExistence type="predicted"/>
<dbReference type="AlphaFoldDB" id="A0A8I3A0U5"/>